<proteinExistence type="predicted"/>
<sequence>MGKNKKQQILNTALKLFALQGYDETTTVQISKEAGVTEPLLYYHFKNKEEIFTHILKAIFSEYKEMISRLPQNTNCEFERIENLIRLHFNIAEVRPLEGRLILAHCPAKLKENNHFCAKIIEEQKELLLNYLCDCLQKGISKKEFKKVPVIETSLVLLCFINGLFRKKLFEAEENHAYEEVAISFCRNSLLNT</sequence>
<accession>A0A1H0CEC0</accession>
<dbReference type="GO" id="GO:0003677">
    <property type="term" value="F:DNA binding"/>
    <property type="evidence" value="ECO:0007669"/>
    <property type="project" value="UniProtKB-UniRule"/>
</dbReference>
<dbReference type="InterPro" id="IPR001647">
    <property type="entry name" value="HTH_TetR"/>
</dbReference>
<evidence type="ECO:0000259" key="3">
    <source>
        <dbReference type="PROSITE" id="PS50977"/>
    </source>
</evidence>
<dbReference type="EMBL" id="FNIN01000003">
    <property type="protein sequence ID" value="SDN56229.1"/>
    <property type="molecule type" value="Genomic_DNA"/>
</dbReference>
<dbReference type="SUPFAM" id="SSF46689">
    <property type="entry name" value="Homeodomain-like"/>
    <property type="match status" value="1"/>
</dbReference>
<name>A0A1H0CEC0_9BACT</name>
<dbReference type="PANTHER" id="PTHR43479:SF11">
    <property type="entry name" value="ACREF_ENVCD OPERON REPRESSOR-RELATED"/>
    <property type="match status" value="1"/>
</dbReference>
<dbReference type="InterPro" id="IPR050624">
    <property type="entry name" value="HTH-type_Tx_Regulator"/>
</dbReference>
<evidence type="ECO:0000256" key="2">
    <source>
        <dbReference type="PROSITE-ProRule" id="PRU00335"/>
    </source>
</evidence>
<gene>
    <name evidence="4" type="ORF">SAMN04488516_10317</name>
</gene>
<evidence type="ECO:0000313" key="4">
    <source>
        <dbReference type="EMBL" id="SDN56229.1"/>
    </source>
</evidence>
<dbReference type="PROSITE" id="PS50977">
    <property type="entry name" value="HTH_TETR_2"/>
    <property type="match status" value="1"/>
</dbReference>
<keyword evidence="5" id="KW-1185">Reference proteome</keyword>
<dbReference type="Gene3D" id="1.10.357.10">
    <property type="entry name" value="Tetracycline Repressor, domain 2"/>
    <property type="match status" value="1"/>
</dbReference>
<dbReference type="PROSITE" id="PS01081">
    <property type="entry name" value="HTH_TETR_1"/>
    <property type="match status" value="1"/>
</dbReference>
<organism evidence="4 5">
    <name type="scientific">Desulfonauticus submarinus</name>
    <dbReference type="NCBI Taxonomy" id="206665"/>
    <lineage>
        <taxon>Bacteria</taxon>
        <taxon>Pseudomonadati</taxon>
        <taxon>Thermodesulfobacteriota</taxon>
        <taxon>Desulfovibrionia</taxon>
        <taxon>Desulfovibrionales</taxon>
        <taxon>Desulfonauticaceae</taxon>
        <taxon>Desulfonauticus</taxon>
    </lineage>
</organism>
<dbReference type="OrthoDB" id="5394806at2"/>
<dbReference type="Pfam" id="PF00440">
    <property type="entry name" value="TetR_N"/>
    <property type="match status" value="1"/>
</dbReference>
<reference evidence="4 5" key="1">
    <citation type="submission" date="2016-10" db="EMBL/GenBank/DDBJ databases">
        <authorList>
            <person name="de Groot N.N."/>
        </authorList>
    </citation>
    <scope>NUCLEOTIDE SEQUENCE [LARGE SCALE GENOMIC DNA]</scope>
    <source>
        <strain evidence="4 5">DSM 15269</strain>
    </source>
</reference>
<protein>
    <submittedName>
        <fullName evidence="4">Transcriptional regulator, TetR family</fullName>
    </submittedName>
</protein>
<dbReference type="AlphaFoldDB" id="A0A1H0CEC0"/>
<dbReference type="InterPro" id="IPR009057">
    <property type="entry name" value="Homeodomain-like_sf"/>
</dbReference>
<dbReference type="SUPFAM" id="SSF48498">
    <property type="entry name" value="Tetracyclin repressor-like, C-terminal domain"/>
    <property type="match status" value="1"/>
</dbReference>
<keyword evidence="1 2" id="KW-0238">DNA-binding</keyword>
<dbReference type="RefSeq" id="WP_092064023.1">
    <property type="nucleotide sequence ID" value="NZ_FNIN01000003.1"/>
</dbReference>
<dbReference type="InterPro" id="IPR023772">
    <property type="entry name" value="DNA-bd_HTH_TetR-type_CS"/>
</dbReference>
<dbReference type="STRING" id="206665.SAMN04488516_10317"/>
<dbReference type="InterPro" id="IPR036271">
    <property type="entry name" value="Tet_transcr_reg_TetR-rel_C_sf"/>
</dbReference>
<evidence type="ECO:0000256" key="1">
    <source>
        <dbReference type="ARBA" id="ARBA00023125"/>
    </source>
</evidence>
<feature type="domain" description="HTH tetR-type" evidence="3">
    <location>
        <begin position="3"/>
        <end position="63"/>
    </location>
</feature>
<dbReference type="PRINTS" id="PR00455">
    <property type="entry name" value="HTHTETR"/>
</dbReference>
<dbReference type="Proteomes" id="UP000199602">
    <property type="component" value="Unassembled WGS sequence"/>
</dbReference>
<feature type="DNA-binding region" description="H-T-H motif" evidence="2">
    <location>
        <begin position="26"/>
        <end position="45"/>
    </location>
</feature>
<dbReference type="PANTHER" id="PTHR43479">
    <property type="entry name" value="ACREF/ENVCD OPERON REPRESSOR-RELATED"/>
    <property type="match status" value="1"/>
</dbReference>
<evidence type="ECO:0000313" key="5">
    <source>
        <dbReference type="Proteomes" id="UP000199602"/>
    </source>
</evidence>
<dbReference type="Gene3D" id="1.10.10.60">
    <property type="entry name" value="Homeodomain-like"/>
    <property type="match status" value="1"/>
</dbReference>